<feature type="region of interest" description="Disordered" evidence="8">
    <location>
        <begin position="520"/>
        <end position="566"/>
    </location>
</feature>
<evidence type="ECO:0000256" key="5">
    <source>
        <dbReference type="ARBA" id="ARBA00022833"/>
    </source>
</evidence>
<evidence type="ECO:0000256" key="4">
    <source>
        <dbReference type="ARBA" id="ARBA00022771"/>
    </source>
</evidence>
<feature type="domain" description="C2H2-type" evidence="9">
    <location>
        <begin position="1221"/>
        <end position="1249"/>
    </location>
</feature>
<sequence>MADSSNKSDWERLGVSTCDSCNFKTTDLGLYQAHHCPSAVISYNLVNSKFLCSLCRAELTESAFEEHLEQHLSPQPYSCYFCNAPFKTREDVYVHARQQTSRCKPNEQHPGVDECILRVSKKVRCLMLKAKSRGKSYFKPTHAKYVPPPFGIAPQSDESMGVSSFGISGFRNIAPKPRTNIPVNAPAVPIPASSPSLSVGEQMCRAKGKEKRGASKGVNLYEVQNKTAGDNSTTSEGPNQSNKSVQGSKDEIPFTLPITPSKPGTNPKIHPCTSASKDGPHKAGATVSVNDSVQRGCRKVFEESDSFLVLTKGNFICLACQQRWRKVDDFIKHISYFHIHDHTSVCCGPKVSVKCKRLQAVLKILKDRTMDEQMSLQIERFIVRERLDECKSTARDEIRHEKLRTSSSETVSNLQADLQKVFNHTSDNNHSPSDLIKKDQSIKAHLKDVKGNFDHSSSACVMSSLDSQTHLPNPTDSRSLPQMKKDGSAAKKNASNITMSGTSLGVCTAVENLSSRGFTTDRSYQNESSMSVGSDYSCTSTKEESRPASISSKKSTSFSKEPRCHDKENIDVVVETDEDHNPVSDARNVSEIHSPAPEIKLSVKQEVVDEHLESNNFTSESSVSHKEQSFSQKSPQHNFTPAPGMTGQHIKSGLSDEAVTTRYHPPSFYQCGFYNCVFSSHLPVDLLLHSTNAHPMEENFPCVYCGKLTRTVSGLLEHMDTHVGHDGLKTMHSYSLINDSRQVCIAEHRNLKKVIDTLKTAERKRIFPQGQGTTVRYRCNLCSSDFSSLEEVKGHVNKSLLKVVACKYCRGHFLDSVSWQEHMTKGHSSEAKQYRINEKLLCGERKSNSLIYEILSSKRKTFRLSLYQQTTCQEIVKDNGFPVNTDVSAPEDKETVQSEKISCTEDIDASLSNLEQHKDNDIEDKEAVHIEKISCSENADASPSSLPQDRDNDTEEKETVLIETISCTENIDVSLSSLVQDKGEDTEDKETVLIEVINCTENTDSSLLGLDKDILKEAEDKKPVLIGKISHREGNDSTAPEPIQGQYKDTEETDLFEKISCTEKTSVESDSFIQDSYQAKDTEPTFEGLPNDSSPDSKLERNAVQCLISLNPEGSMSTCNNQSKAAELHKVRDVEGEFSWDEASMPVYFKCTVCPLSKFSSYFLAVKHKKTHVEIKAGIRRVPNCPSFEPSKTYKCNFCAYICAGDLSIMKVHLHRFHKHFRCELCGDVYAKKLFIENHLKYHHRGQKGHTGNIIVFLPKPENVFHLQPDQNNGMSDEVETPLYNESTCRNRMEQDRALDSLKECTEPERLNNVERLSRKRQCETDVLSQYHIKRQLSDNGQFCAGCSLGSERCSSAFYSKDVHDSVQDKQLCSDPVTETIVSYRHDESRESSCSVSGCAELPVKRSDSVCDTNENTTFRFDHDTLSTVRTQSDVVEDEINSSECKFLTNKVKETRIRLISSSYSVSPKEIKVAEHIIQHLHQDKSVNCTMEMKDSSGAPPSSESIHRDKGYLEAATNHNAQTQDGSESSVCFSASQSMPKTGSNLKDKKNNSLQRSSGTTKIKCAIDFPFQCNECRVSLKCIDDVVDHIKWLHPVNQENILVYDRRSKLAFNKEGSLFGGSNGEILHKHFCKACNFRSHNRSDVEKHVKSQHPSKEREKCILSLHTETADSPADAEDDVGLDVFRGSEKDLTDNEGDVLADVSIDSVNNVVDDVDICNETDGDPQTSAVPKTCLTDQTQSDQSSTLAREDVILPAPASAKLPSPRYRCHLCPEVLHNEFFFKLHLGTHGGFSCTSVLSSTSGILRCTICGYIAGSSNDFAQHMFAHPIERRFACSRCDVDSHTKGGLLTHIKKCHNGDLVVRLIDRKKERDAVEIRPKIVDLDPSLYVADIFDMPPRHLARLLRQNKVKILNLNPQDTSQLDFDEDFFKVNHLN</sequence>
<evidence type="ECO:0000256" key="7">
    <source>
        <dbReference type="PROSITE-ProRule" id="PRU00042"/>
    </source>
</evidence>
<feature type="compositionally biased region" description="Polar residues" evidence="8">
    <location>
        <begin position="629"/>
        <end position="639"/>
    </location>
</feature>
<proteinExistence type="predicted"/>
<evidence type="ECO:0000256" key="1">
    <source>
        <dbReference type="ARBA" id="ARBA00004123"/>
    </source>
</evidence>
<feature type="region of interest" description="Disordered" evidence="8">
    <location>
        <begin position="226"/>
        <end position="285"/>
    </location>
</feature>
<dbReference type="Gene3D" id="3.30.160.60">
    <property type="entry name" value="Classic Zinc Finger"/>
    <property type="match status" value="2"/>
</dbReference>
<dbReference type="PROSITE" id="PS00028">
    <property type="entry name" value="ZINC_FINGER_C2H2_1"/>
    <property type="match status" value="5"/>
</dbReference>
<keyword evidence="4 7" id="KW-0863">Zinc-finger</keyword>
<evidence type="ECO:0000256" key="8">
    <source>
        <dbReference type="SAM" id="MobiDB-lite"/>
    </source>
</evidence>
<feature type="domain" description="C2H2-type" evidence="9">
    <location>
        <begin position="700"/>
        <end position="727"/>
    </location>
</feature>
<evidence type="ECO:0000256" key="6">
    <source>
        <dbReference type="ARBA" id="ARBA00023242"/>
    </source>
</evidence>
<dbReference type="InterPro" id="IPR036236">
    <property type="entry name" value="Znf_C2H2_sf"/>
</dbReference>
<feature type="region of interest" description="Disordered" evidence="8">
    <location>
        <begin position="616"/>
        <end position="650"/>
    </location>
</feature>
<feature type="compositionally biased region" description="Polar residues" evidence="8">
    <location>
        <begin position="1520"/>
        <end position="1545"/>
    </location>
</feature>
<dbReference type="SMART" id="SM00355">
    <property type="entry name" value="ZnF_C2H2"/>
    <property type="match status" value="15"/>
</dbReference>
<feature type="region of interest" description="Disordered" evidence="8">
    <location>
        <begin position="1520"/>
        <end position="1556"/>
    </location>
</feature>
<keyword evidence="5" id="KW-0862">Zinc</keyword>
<feature type="compositionally biased region" description="Polar residues" evidence="8">
    <location>
        <begin position="520"/>
        <end position="540"/>
    </location>
</feature>
<dbReference type="GO" id="GO:0008270">
    <property type="term" value="F:zinc ion binding"/>
    <property type="evidence" value="ECO:0007669"/>
    <property type="project" value="UniProtKB-KW"/>
</dbReference>
<dbReference type="PROSITE" id="PS50157">
    <property type="entry name" value="ZINC_FINGER_C2H2_2"/>
    <property type="match status" value="2"/>
</dbReference>
<protein>
    <submittedName>
        <fullName evidence="10">Re1-silencing transcription factor</fullName>
    </submittedName>
</protein>
<organism evidence="10 11">
    <name type="scientific">Plakobranchus ocellatus</name>
    <dbReference type="NCBI Taxonomy" id="259542"/>
    <lineage>
        <taxon>Eukaryota</taxon>
        <taxon>Metazoa</taxon>
        <taxon>Spiralia</taxon>
        <taxon>Lophotrochozoa</taxon>
        <taxon>Mollusca</taxon>
        <taxon>Gastropoda</taxon>
        <taxon>Heterobranchia</taxon>
        <taxon>Euthyneura</taxon>
        <taxon>Panpulmonata</taxon>
        <taxon>Sacoglossa</taxon>
        <taxon>Placobranchoidea</taxon>
        <taxon>Plakobranchidae</taxon>
        <taxon>Plakobranchus</taxon>
    </lineage>
</organism>
<feature type="region of interest" description="Disordered" evidence="8">
    <location>
        <begin position="466"/>
        <end position="496"/>
    </location>
</feature>
<accession>A0AAV3YP75</accession>
<comment type="caution">
    <text evidence="10">The sequence shown here is derived from an EMBL/GenBank/DDBJ whole genome shotgun (WGS) entry which is preliminary data.</text>
</comment>
<dbReference type="EMBL" id="BLXT01001278">
    <property type="protein sequence ID" value="GFN84147.1"/>
    <property type="molecule type" value="Genomic_DNA"/>
</dbReference>
<dbReference type="PANTHER" id="PTHR24406">
    <property type="entry name" value="TRANSCRIPTIONAL REPRESSOR CTCFL-RELATED"/>
    <property type="match status" value="1"/>
</dbReference>
<dbReference type="GO" id="GO:0005634">
    <property type="term" value="C:nucleus"/>
    <property type="evidence" value="ECO:0007669"/>
    <property type="project" value="UniProtKB-SubCell"/>
</dbReference>
<comment type="subcellular location">
    <subcellularLocation>
        <location evidence="1">Nucleus</location>
    </subcellularLocation>
</comment>
<dbReference type="Proteomes" id="UP000735302">
    <property type="component" value="Unassembled WGS sequence"/>
</dbReference>
<feature type="region of interest" description="Disordered" evidence="8">
    <location>
        <begin position="1072"/>
        <end position="1097"/>
    </location>
</feature>
<feature type="compositionally biased region" description="Polar residues" evidence="8">
    <location>
        <begin position="935"/>
        <end position="947"/>
    </location>
</feature>
<name>A0AAV3YP75_9GAST</name>
<evidence type="ECO:0000259" key="9">
    <source>
        <dbReference type="PROSITE" id="PS50157"/>
    </source>
</evidence>
<feature type="compositionally biased region" description="Polar residues" evidence="8">
    <location>
        <begin position="1724"/>
        <end position="1747"/>
    </location>
</feature>
<feature type="compositionally biased region" description="Polar residues" evidence="8">
    <location>
        <begin position="226"/>
        <end position="247"/>
    </location>
</feature>
<feature type="compositionally biased region" description="Polar residues" evidence="8">
    <location>
        <begin position="466"/>
        <end position="480"/>
    </location>
</feature>
<dbReference type="InterPro" id="IPR013087">
    <property type="entry name" value="Znf_C2H2_type"/>
</dbReference>
<feature type="region of interest" description="Disordered" evidence="8">
    <location>
        <begin position="934"/>
        <end position="957"/>
    </location>
</feature>
<dbReference type="SUPFAM" id="SSF57667">
    <property type="entry name" value="beta-beta-alpha zinc fingers"/>
    <property type="match status" value="2"/>
</dbReference>
<feature type="region of interest" description="Disordered" evidence="8">
    <location>
        <begin position="1722"/>
        <end position="1747"/>
    </location>
</feature>
<feature type="compositionally biased region" description="Low complexity" evidence="8">
    <location>
        <begin position="547"/>
        <end position="559"/>
    </location>
</feature>
<evidence type="ECO:0000256" key="2">
    <source>
        <dbReference type="ARBA" id="ARBA00022723"/>
    </source>
</evidence>
<keyword evidence="2" id="KW-0479">Metal-binding</keyword>
<dbReference type="InterPro" id="IPR050888">
    <property type="entry name" value="ZnF_C2H2-type_TF"/>
</dbReference>
<evidence type="ECO:0000256" key="3">
    <source>
        <dbReference type="ARBA" id="ARBA00022737"/>
    </source>
</evidence>
<evidence type="ECO:0000313" key="10">
    <source>
        <dbReference type="EMBL" id="GFN84147.1"/>
    </source>
</evidence>
<gene>
    <name evidence="10" type="ORF">PoB_001065300</name>
</gene>
<keyword evidence="3" id="KW-0677">Repeat</keyword>
<reference evidence="10 11" key="1">
    <citation type="journal article" date="2021" name="Elife">
        <title>Chloroplast acquisition without the gene transfer in kleptoplastic sea slugs, Plakobranchus ocellatus.</title>
        <authorList>
            <person name="Maeda T."/>
            <person name="Takahashi S."/>
            <person name="Yoshida T."/>
            <person name="Shimamura S."/>
            <person name="Takaki Y."/>
            <person name="Nagai Y."/>
            <person name="Toyoda A."/>
            <person name="Suzuki Y."/>
            <person name="Arimoto A."/>
            <person name="Ishii H."/>
            <person name="Satoh N."/>
            <person name="Nishiyama T."/>
            <person name="Hasebe M."/>
            <person name="Maruyama T."/>
            <person name="Minagawa J."/>
            <person name="Obokata J."/>
            <person name="Shigenobu S."/>
        </authorList>
    </citation>
    <scope>NUCLEOTIDE SEQUENCE [LARGE SCALE GENOMIC DNA]</scope>
</reference>
<keyword evidence="6" id="KW-0539">Nucleus</keyword>
<evidence type="ECO:0000313" key="11">
    <source>
        <dbReference type="Proteomes" id="UP000735302"/>
    </source>
</evidence>
<keyword evidence="11" id="KW-1185">Reference proteome</keyword>